<keyword evidence="1" id="KW-0175">Coiled coil</keyword>
<reference evidence="3 4" key="1">
    <citation type="journal article" date="2018" name="Nat. Ecol. Evol.">
        <title>Pezizomycetes genomes reveal the molecular basis of ectomycorrhizal truffle lifestyle.</title>
        <authorList>
            <person name="Murat C."/>
            <person name="Payen T."/>
            <person name="Noel B."/>
            <person name="Kuo A."/>
            <person name="Morin E."/>
            <person name="Chen J."/>
            <person name="Kohler A."/>
            <person name="Krizsan K."/>
            <person name="Balestrini R."/>
            <person name="Da Silva C."/>
            <person name="Montanini B."/>
            <person name="Hainaut M."/>
            <person name="Levati E."/>
            <person name="Barry K.W."/>
            <person name="Belfiori B."/>
            <person name="Cichocki N."/>
            <person name="Clum A."/>
            <person name="Dockter R.B."/>
            <person name="Fauchery L."/>
            <person name="Guy J."/>
            <person name="Iotti M."/>
            <person name="Le Tacon F."/>
            <person name="Lindquist E.A."/>
            <person name="Lipzen A."/>
            <person name="Malagnac F."/>
            <person name="Mello A."/>
            <person name="Molinier V."/>
            <person name="Miyauchi S."/>
            <person name="Poulain J."/>
            <person name="Riccioni C."/>
            <person name="Rubini A."/>
            <person name="Sitrit Y."/>
            <person name="Splivallo R."/>
            <person name="Traeger S."/>
            <person name="Wang M."/>
            <person name="Zifcakova L."/>
            <person name="Wipf D."/>
            <person name="Zambonelli A."/>
            <person name="Paolocci F."/>
            <person name="Nowrousian M."/>
            <person name="Ottonello S."/>
            <person name="Baldrian P."/>
            <person name="Spatafora J.W."/>
            <person name="Henrissat B."/>
            <person name="Nagy L.G."/>
            <person name="Aury J.M."/>
            <person name="Wincker P."/>
            <person name="Grigoriev I.V."/>
            <person name="Bonfante P."/>
            <person name="Martin F.M."/>
        </authorList>
    </citation>
    <scope>NUCLEOTIDE SEQUENCE [LARGE SCALE GENOMIC DNA]</scope>
    <source>
        <strain evidence="3 4">RN42</strain>
    </source>
</reference>
<evidence type="ECO:0000313" key="3">
    <source>
        <dbReference type="EMBL" id="RPA76164.1"/>
    </source>
</evidence>
<dbReference type="EMBL" id="ML119750">
    <property type="protein sequence ID" value="RPA76164.1"/>
    <property type="molecule type" value="Genomic_DNA"/>
</dbReference>
<evidence type="ECO:0000256" key="1">
    <source>
        <dbReference type="SAM" id="Coils"/>
    </source>
</evidence>
<evidence type="ECO:0000256" key="2">
    <source>
        <dbReference type="SAM" id="MobiDB-lite"/>
    </source>
</evidence>
<name>A0A3N4I2S8_ASCIM</name>
<proteinExistence type="predicted"/>
<keyword evidence="4" id="KW-1185">Reference proteome</keyword>
<dbReference type="AlphaFoldDB" id="A0A3N4I2S8"/>
<feature type="region of interest" description="Disordered" evidence="2">
    <location>
        <begin position="211"/>
        <end position="284"/>
    </location>
</feature>
<feature type="compositionally biased region" description="Basic and acidic residues" evidence="2">
    <location>
        <begin position="272"/>
        <end position="284"/>
    </location>
</feature>
<sequence>MEPFTKAYANPVPYLGNEYAQRLYNSEIAVFSHAIVLCDLPEAKKSLKIIAALLKERILRLEEDSSTSEENLHVTASAFRGQLELMEEVLEGLIARIWDMESGRRLYGEQDLEEGSEKSAHDFGVFVTFGDIRICERCLEDFRKVHAADNGMEDGQATEMRVYTPPTARYNARSFSALMRRKGCMLCKPLDAETFKPPRLQVPLRERTIASLYQPDDDVEYEDDYESDGVRTEVGEEKIGSRSRRDSSDDSSGYDSRSDTTDDSDSAWSDDYNSHDDKRSSWRS</sequence>
<dbReference type="Proteomes" id="UP000275078">
    <property type="component" value="Unassembled WGS sequence"/>
</dbReference>
<protein>
    <submittedName>
        <fullName evidence="3">Uncharacterized protein</fullName>
    </submittedName>
</protein>
<accession>A0A3N4I2S8</accession>
<feature type="compositionally biased region" description="Acidic residues" evidence="2">
    <location>
        <begin position="215"/>
        <end position="227"/>
    </location>
</feature>
<gene>
    <name evidence="3" type="ORF">BJ508DRAFT_331452</name>
</gene>
<feature type="coiled-coil region" evidence="1">
    <location>
        <begin position="44"/>
        <end position="71"/>
    </location>
</feature>
<evidence type="ECO:0000313" key="4">
    <source>
        <dbReference type="Proteomes" id="UP000275078"/>
    </source>
</evidence>
<feature type="compositionally biased region" description="Basic and acidic residues" evidence="2">
    <location>
        <begin position="228"/>
        <end position="248"/>
    </location>
</feature>
<organism evidence="3 4">
    <name type="scientific">Ascobolus immersus RN42</name>
    <dbReference type="NCBI Taxonomy" id="1160509"/>
    <lineage>
        <taxon>Eukaryota</taxon>
        <taxon>Fungi</taxon>
        <taxon>Dikarya</taxon>
        <taxon>Ascomycota</taxon>
        <taxon>Pezizomycotina</taxon>
        <taxon>Pezizomycetes</taxon>
        <taxon>Pezizales</taxon>
        <taxon>Ascobolaceae</taxon>
        <taxon>Ascobolus</taxon>
    </lineage>
</organism>